<dbReference type="Proteomes" id="UP001642360">
    <property type="component" value="Unassembled WGS sequence"/>
</dbReference>
<accession>A0ABC8RFX3</accession>
<proteinExistence type="predicted"/>
<organism evidence="2 3">
    <name type="scientific">Ilex paraguariensis</name>
    <name type="common">yerba mate</name>
    <dbReference type="NCBI Taxonomy" id="185542"/>
    <lineage>
        <taxon>Eukaryota</taxon>
        <taxon>Viridiplantae</taxon>
        <taxon>Streptophyta</taxon>
        <taxon>Embryophyta</taxon>
        <taxon>Tracheophyta</taxon>
        <taxon>Spermatophyta</taxon>
        <taxon>Magnoliopsida</taxon>
        <taxon>eudicotyledons</taxon>
        <taxon>Gunneridae</taxon>
        <taxon>Pentapetalae</taxon>
        <taxon>asterids</taxon>
        <taxon>campanulids</taxon>
        <taxon>Aquifoliales</taxon>
        <taxon>Aquifoliaceae</taxon>
        <taxon>Ilex</taxon>
    </lineage>
</organism>
<evidence type="ECO:0000256" key="1">
    <source>
        <dbReference type="SAM" id="MobiDB-lite"/>
    </source>
</evidence>
<comment type="caution">
    <text evidence="2">The sequence shown here is derived from an EMBL/GenBank/DDBJ whole genome shotgun (WGS) entry which is preliminary data.</text>
</comment>
<reference evidence="2 3" key="1">
    <citation type="submission" date="2024-02" db="EMBL/GenBank/DDBJ databases">
        <authorList>
            <person name="Vignale AGUSTIN F."/>
            <person name="Sosa J E."/>
            <person name="Modenutti C."/>
        </authorList>
    </citation>
    <scope>NUCLEOTIDE SEQUENCE [LARGE SCALE GENOMIC DNA]</scope>
</reference>
<keyword evidence="3" id="KW-1185">Reference proteome</keyword>
<gene>
    <name evidence="2" type="ORF">ILEXP_LOCUS11606</name>
</gene>
<name>A0ABC8RFX3_9AQUA</name>
<evidence type="ECO:0000313" key="3">
    <source>
        <dbReference type="Proteomes" id="UP001642360"/>
    </source>
</evidence>
<protein>
    <submittedName>
        <fullName evidence="2">Uncharacterized protein</fullName>
    </submittedName>
</protein>
<sequence>MARLGKQGAARRGGVQLSILLPISLPFDKQTQTGANGGTLPLSQESHGSTSVNNVPLPEGHVKHNVESSSTRRKRGPTRNIALAKKKQPGEKLNVKMPEELG</sequence>
<feature type="region of interest" description="Disordered" evidence="1">
    <location>
        <begin position="26"/>
        <end position="102"/>
    </location>
</feature>
<evidence type="ECO:0000313" key="2">
    <source>
        <dbReference type="EMBL" id="CAK9143870.1"/>
    </source>
</evidence>
<feature type="compositionally biased region" description="Basic and acidic residues" evidence="1">
    <location>
        <begin position="88"/>
        <end position="102"/>
    </location>
</feature>
<feature type="compositionally biased region" description="Polar residues" evidence="1">
    <location>
        <begin position="41"/>
        <end position="54"/>
    </location>
</feature>
<dbReference type="EMBL" id="CAUOFW020001344">
    <property type="protein sequence ID" value="CAK9143870.1"/>
    <property type="molecule type" value="Genomic_DNA"/>
</dbReference>
<dbReference type="AlphaFoldDB" id="A0ABC8RFX3"/>